<proteinExistence type="predicted"/>
<organism evidence="1 2">
    <name type="scientific">Linnemannia gamsii</name>
    <dbReference type="NCBI Taxonomy" id="64522"/>
    <lineage>
        <taxon>Eukaryota</taxon>
        <taxon>Fungi</taxon>
        <taxon>Fungi incertae sedis</taxon>
        <taxon>Mucoromycota</taxon>
        <taxon>Mortierellomycotina</taxon>
        <taxon>Mortierellomycetes</taxon>
        <taxon>Mortierellales</taxon>
        <taxon>Mortierellaceae</taxon>
        <taxon>Linnemannia</taxon>
    </lineage>
</organism>
<comment type="caution">
    <text evidence="1">The sequence shown here is derived from an EMBL/GenBank/DDBJ whole genome shotgun (WGS) entry which is preliminary data.</text>
</comment>
<name>A0A9P6UEU1_9FUNG</name>
<dbReference type="AlphaFoldDB" id="A0A9P6UEU1"/>
<evidence type="ECO:0000313" key="2">
    <source>
        <dbReference type="Proteomes" id="UP000823405"/>
    </source>
</evidence>
<accession>A0A9P6UEU1</accession>
<protein>
    <recommendedName>
        <fullName evidence="3">F-box domain-containing protein</fullName>
    </recommendedName>
</protein>
<evidence type="ECO:0000313" key="1">
    <source>
        <dbReference type="EMBL" id="KAG0284983.1"/>
    </source>
</evidence>
<dbReference type="Proteomes" id="UP000823405">
    <property type="component" value="Unassembled WGS sequence"/>
</dbReference>
<dbReference type="Gene3D" id="3.80.10.10">
    <property type="entry name" value="Ribonuclease Inhibitor"/>
    <property type="match status" value="1"/>
</dbReference>
<reference evidence="1" key="1">
    <citation type="journal article" date="2020" name="Fungal Divers.">
        <title>Resolving the Mortierellaceae phylogeny through synthesis of multi-gene phylogenetics and phylogenomics.</title>
        <authorList>
            <person name="Vandepol N."/>
            <person name="Liber J."/>
            <person name="Desiro A."/>
            <person name="Na H."/>
            <person name="Kennedy M."/>
            <person name="Barry K."/>
            <person name="Grigoriev I.V."/>
            <person name="Miller A.N."/>
            <person name="O'Donnell K."/>
            <person name="Stajich J.E."/>
            <person name="Bonito G."/>
        </authorList>
    </citation>
    <scope>NUCLEOTIDE SEQUENCE</scope>
    <source>
        <strain evidence="1">NVP60</strain>
    </source>
</reference>
<dbReference type="InterPro" id="IPR032675">
    <property type="entry name" value="LRR_dom_sf"/>
</dbReference>
<gene>
    <name evidence="1" type="ORF">BGZ97_008001</name>
</gene>
<dbReference type="OrthoDB" id="2376927at2759"/>
<keyword evidence="2" id="KW-1185">Reference proteome</keyword>
<dbReference type="EMBL" id="JAAAIN010003600">
    <property type="protein sequence ID" value="KAG0284983.1"/>
    <property type="molecule type" value="Genomic_DNA"/>
</dbReference>
<sequence length="216" mass="24170">MSSTTLLKIPELRDLLSEQLSQNDLSSCVRVSRSWHQGFTPPLWSNIRISSPSQDIAFSQAARQAIRRHRRFIHSFSGPYPTSLKTLGDELLADTTGFTTDSSRASSDDSDRFTELRDLRRDDQLGDSLLLRLVEFSPELRSLHLNGWCRDDSKLIQLIGKLGHLKTLTMIAGSNNLLPLEDFRALLQHCPIRNLAAVLSPSGGVEPDGSRTMYHG</sequence>
<evidence type="ECO:0008006" key="3">
    <source>
        <dbReference type="Google" id="ProtNLM"/>
    </source>
</evidence>